<feature type="region of interest" description="Disordered" evidence="6">
    <location>
        <begin position="1919"/>
        <end position="1960"/>
    </location>
</feature>
<accession>A0AAV8UGV4</accession>
<protein>
    <recommendedName>
        <fullName evidence="7">Mediator complex subunit Med12 domain-containing protein</fullName>
    </recommendedName>
</protein>
<dbReference type="Proteomes" id="UP001159364">
    <property type="component" value="Linkage Group LG08"/>
</dbReference>
<feature type="region of interest" description="Disordered" evidence="6">
    <location>
        <begin position="1"/>
        <end position="68"/>
    </location>
</feature>
<comment type="caution">
    <text evidence="8">The sequence shown here is derived from an EMBL/GenBank/DDBJ whole genome shotgun (WGS) entry which is preliminary data.</text>
</comment>
<feature type="region of interest" description="Disordered" evidence="6">
    <location>
        <begin position="2161"/>
        <end position="2187"/>
    </location>
</feature>
<evidence type="ECO:0000313" key="8">
    <source>
        <dbReference type="EMBL" id="KAJ8900527.1"/>
    </source>
</evidence>
<evidence type="ECO:0000313" key="9">
    <source>
        <dbReference type="Proteomes" id="UP001159364"/>
    </source>
</evidence>
<dbReference type="GO" id="GO:0003712">
    <property type="term" value="F:transcription coregulator activity"/>
    <property type="evidence" value="ECO:0007669"/>
    <property type="project" value="InterPro"/>
</dbReference>
<keyword evidence="3" id="KW-0805">Transcription regulation</keyword>
<comment type="similarity">
    <text evidence="2">Belongs to the Mediator complex subunit 12 family.</text>
</comment>
<dbReference type="SMART" id="SM01281">
    <property type="entry name" value="Med12"/>
    <property type="match status" value="1"/>
</dbReference>
<name>A0AAV8UGV4_9ROSI</name>
<feature type="region of interest" description="Disordered" evidence="6">
    <location>
        <begin position="915"/>
        <end position="935"/>
    </location>
</feature>
<gene>
    <name evidence="8" type="ORF">K2173_025304</name>
</gene>
<keyword evidence="5" id="KW-0539">Nucleus</keyword>
<feature type="compositionally biased region" description="Low complexity" evidence="6">
    <location>
        <begin position="2163"/>
        <end position="2174"/>
    </location>
</feature>
<comment type="subcellular location">
    <subcellularLocation>
        <location evidence="1">Nucleus</location>
    </subcellularLocation>
</comment>
<evidence type="ECO:0000256" key="1">
    <source>
        <dbReference type="ARBA" id="ARBA00004123"/>
    </source>
</evidence>
<feature type="region of interest" description="Disordered" evidence="6">
    <location>
        <begin position="772"/>
        <end position="794"/>
    </location>
</feature>
<keyword evidence="4" id="KW-0804">Transcription</keyword>
<evidence type="ECO:0000256" key="2">
    <source>
        <dbReference type="ARBA" id="ARBA00010289"/>
    </source>
</evidence>
<dbReference type="PANTHER" id="PTHR46567:SF1">
    <property type="entry name" value="MEDIATOR OF RNA POLYMERASE II TRANSCRIPTION SUBUNIT 12"/>
    <property type="match status" value="1"/>
</dbReference>
<dbReference type="InterPro" id="IPR019035">
    <property type="entry name" value="Mediator_Med12"/>
</dbReference>
<feature type="compositionally biased region" description="Polar residues" evidence="6">
    <location>
        <begin position="1919"/>
        <end position="1931"/>
    </location>
</feature>
<organism evidence="8 9">
    <name type="scientific">Erythroxylum novogranatense</name>
    <dbReference type="NCBI Taxonomy" id="1862640"/>
    <lineage>
        <taxon>Eukaryota</taxon>
        <taxon>Viridiplantae</taxon>
        <taxon>Streptophyta</taxon>
        <taxon>Embryophyta</taxon>
        <taxon>Tracheophyta</taxon>
        <taxon>Spermatophyta</taxon>
        <taxon>Magnoliopsida</taxon>
        <taxon>eudicotyledons</taxon>
        <taxon>Gunneridae</taxon>
        <taxon>Pentapetalae</taxon>
        <taxon>rosids</taxon>
        <taxon>fabids</taxon>
        <taxon>Malpighiales</taxon>
        <taxon>Erythroxylaceae</taxon>
        <taxon>Erythroxylum</taxon>
    </lineage>
</organism>
<dbReference type="EMBL" id="JAIWQS010000008">
    <property type="protein sequence ID" value="KAJ8900527.1"/>
    <property type="molecule type" value="Genomic_DNA"/>
</dbReference>
<dbReference type="Pfam" id="PF09497">
    <property type="entry name" value="Med12"/>
    <property type="match status" value="1"/>
</dbReference>
<evidence type="ECO:0000256" key="6">
    <source>
        <dbReference type="SAM" id="MobiDB-lite"/>
    </source>
</evidence>
<keyword evidence="9" id="KW-1185">Reference proteome</keyword>
<feature type="compositionally biased region" description="Polar residues" evidence="6">
    <location>
        <begin position="27"/>
        <end position="40"/>
    </location>
</feature>
<evidence type="ECO:0000256" key="3">
    <source>
        <dbReference type="ARBA" id="ARBA00023015"/>
    </source>
</evidence>
<dbReference type="GO" id="GO:0016592">
    <property type="term" value="C:mediator complex"/>
    <property type="evidence" value="ECO:0007669"/>
    <property type="project" value="InterPro"/>
</dbReference>
<evidence type="ECO:0000256" key="5">
    <source>
        <dbReference type="ARBA" id="ARBA00023242"/>
    </source>
</evidence>
<evidence type="ECO:0000259" key="7">
    <source>
        <dbReference type="SMART" id="SM01281"/>
    </source>
</evidence>
<dbReference type="PANTHER" id="PTHR46567">
    <property type="entry name" value="MEDIATOR OF RNA POLYMERASE II TRANSCRIPTION SUBUNIT 12"/>
    <property type="match status" value="1"/>
</dbReference>
<reference evidence="8 9" key="1">
    <citation type="submission" date="2021-09" db="EMBL/GenBank/DDBJ databases">
        <title>Genomic insights and catalytic innovation underlie evolution of tropane alkaloids biosynthesis.</title>
        <authorList>
            <person name="Wang Y.-J."/>
            <person name="Tian T."/>
            <person name="Huang J.-P."/>
            <person name="Huang S.-X."/>
        </authorList>
    </citation>
    <scope>NUCLEOTIDE SEQUENCE [LARGE SCALE GENOMIC DNA]</scope>
    <source>
        <strain evidence="8">KIB-2018</strain>
        <tissue evidence="8">Leaf</tissue>
    </source>
</reference>
<evidence type="ECO:0000256" key="4">
    <source>
        <dbReference type="ARBA" id="ARBA00023163"/>
    </source>
</evidence>
<dbReference type="GO" id="GO:0006357">
    <property type="term" value="P:regulation of transcription by RNA polymerase II"/>
    <property type="evidence" value="ECO:0007669"/>
    <property type="project" value="InterPro"/>
</dbReference>
<proteinExistence type="inferred from homology"/>
<sequence>MQQRYHPSSAINNSAIGGPPARDNVRADSTSLPAAFSINSRRPPPLTPYRLKCDKEPLNSRLGPPDFHPQTPNCPEETLTGDYAQSGYKETIGGLEESREILQTQVQGFSRPAIIKCREAIRKCLRAINDSRAQKRKAGQVYGVPLSGSLLTKPAVFPDQRPCSEDLKKKWIEGLSQSHKQLHSLAEYVPHGYRRKSLFEVLIRNNVPLLRATWFIKVTYLNQVRPSSTGISSGALDKTQVSRTELWTKDVVEYLQYLLDEFLSRNNSHSVPHARSSHMVYSGSILSKSDPSSMALDTEEPSLHFKWWYVVRLLHWHYAEGLLLPSVIIDWVLNQLQEKDFLEILQLLLPIIYGVLETVVLSQTYVKTLASIAIRFIREPSPGGSDLVDNSRRAYTTSALIELLRYLILAVPDSFVALDCFPLPSSVVSYAINDGAFVSKGSDEARKTRDNSVETAWGFRFKGLDAQYQSLSFNQVVSSIQKRADNLTKAASPSYPVHSVAKAVHALDEALLSGDIRGAYNLLFENFCHGAVVEGWFEEVSPCLRSSLKWIGTVSLSFVCSVFFLCEWATCDYRDFRMSFPYDLKFTGRNFFCHVYVASWVLKLKLRNLQSLCRRKNDRSDRANCIAKGLDHQKHFGRVPRRNHSLGDIFESPGPLHDIIVCWIDQHDVHKGEGLKRLQLLVVELVRSGIFYPQSYVRQLIVSGIMDTSGPIADIARRRRHYQILKELPGHLVRDVLEEAGIVEGSQLVEAMHVYSNERLLILRGCLFEQSPNSQRSNISTKKQKNRSTSGKGYLSSASFDIWKSSSNILNSNKVKVNPDVDELKASISLLLQLPNCLTSSEIRVDESQGSLKRSAESTCSKVDLVEGGPGCEDCRRAKRQKLNEEGSTFLQGHSPISDDEGSWWVRKGLKPIDSSKADTPLKSSKQVPKGRQKVVHKTQSLAQLATARIESSQGASTSHVCDNKVNCPHHRSGTEGDKPLDGIKTKHGGDIVSVGKALEKLRIVKKRAITVWLIGVVRQLIEEAEKTTAKVGQFSRPFVPVDDRSSIRWKLGEDELSTILYIVDACGDLVSAAKLIIWLLAKVPFNSTATIHSGRNVMMLPRNVENHACEVGETFLLSSLRRYENTVIATDLVPEVLSAAMRRAGALLSSSGRLSGSSSLVYSRYLLKKYGHLPSILEWEKSFKLTCDKRLISELESGRSIDGDLGFPLGVPSGIEDLDDFLRQKISGNRLSRVGMSMRDVVQRHIDDAYHTLFGKERKLFGSGTAKSSGLEMSDDGYQTAQQIVMGLMDCMRQTGGAAQEGDPSLVSSSVSAIVNSIGATLGKMPDFTPCSNSMNSPSALSPWSYARRILRIHINCLCLLKEALGERQSRVFEIALATEASTTLAAAFAPMKASRSQFQLSPESHDSNANISTEILNNPAKLALGRGTKIAAAISALVIGAIIHGVTSLERIVTLLRLKEGLDVIQYVRSMKSNINGNARSSGAFKVDNSVDIHVHWFRLLVGNCRTLSDGLIVELLGEPSIVALSRMQSLLPQSLVLPPAYCIFAFLTWRPFILTGNLVSRDDVHQLYQSLAMAIVDAIKHLPFRDVCMRDTKGFYDLIATDDRDAEFATILEKNGLDSNFKSKVFVPLRGRLFLSAIIDCKIPQSILTQEDGSWVFGHGGSKVQCAENETKLLDKIVNLLNTLQPAKFHWQWVELRLLLNEQALIEKLETHDISLADAIRSSFPGHEKTVASENENNFIEIILTRLLVRPDAAPLYSELIHLFGRSLDDSMLLQAKWFLAGPDVLFGRKTVRQRLTNIAESKGLSTKAQFWKPWGWPSSGLDHAANRGDKKKFEMLPVEEGEFVEEGLDTKRTEKVSIQFETEGFHFTQQHMTERALIELVVPCIDQGSDDSRNTFASELIKQLNHIEQQINAVTRGASKQTGTTSGMEGPVNKGNNRKGMRGGSPGLARRTTAADSTLPSTAALRASMSLRLQLLLRLLPIICTDGGPSGRNTKHVLSSVILRLLGNRVVYEEAELSFFIMQSSKWKKEMESSLGAASADLFGECLFDRMLLVLHGLLCNNQPSWLKSRPGTKSMNETAKESNGHNHEIVESLQNDLERMQLPSTIRWRIQTAMPILLPSVRCSVSCPPPSVTTNAVSSLQPSIMISGFYPGNHQKNTVSSTSKAATTVPGKSKPLPPQQDNDMEIDPWTLLEDGAGSGPSSSNTAVIASGDHSNLRAASWLRGAVRVRRTDLTYIGTVDDDS</sequence>
<feature type="compositionally biased region" description="Polar residues" evidence="6">
    <location>
        <begin position="1"/>
        <end position="15"/>
    </location>
</feature>
<feature type="domain" description="Mediator complex subunit Med12" evidence="7">
    <location>
        <begin position="156"/>
        <end position="217"/>
    </location>
</feature>